<proteinExistence type="predicted"/>
<dbReference type="STRING" id="1398.AB434_2508"/>
<reference evidence="3" key="2">
    <citation type="submission" date="2015-01" db="EMBL/GenBank/DDBJ databases">
        <title>Comparative genome analysis of Bacillus coagulans HM-08, Clostridium butyricum HM-68, Bacillus subtilis HM-66 and Bacillus paralicheniformis BL-09.</title>
        <authorList>
            <person name="Zhang H."/>
        </authorList>
    </citation>
    <scope>NUCLEOTIDE SEQUENCE [LARGE SCALE GENOMIC DNA]</scope>
    <source>
        <strain evidence="3">HM-08</strain>
    </source>
</reference>
<sequence length="43" mass="4949">MVQVKFARRHMPAGLFFMLAGSSWPGHMPMFQQILLTREAVMV</sequence>
<reference evidence="2" key="3">
    <citation type="submission" date="2016-01" db="EMBL/GenBank/DDBJ databases">
        <authorList>
            <person name="Oliw E.H."/>
        </authorList>
    </citation>
    <scope>NUCLEOTIDE SEQUENCE [LARGE SCALE GENOMIC DNA]</scope>
    <source>
        <strain evidence="2">GED7749B</strain>
    </source>
</reference>
<dbReference type="AlphaFoldDB" id="A0A0C5C5J1"/>
<gene>
    <name evidence="2" type="ORF">HMPREF3213_03430</name>
    <name evidence="1" type="ORF">SB48_HM08orf04454</name>
</gene>
<name>A0A0C5C5J1_HEYCO</name>
<dbReference type="PATRIC" id="fig|1398.18.peg.2773"/>
<dbReference type="EMBL" id="LRPN01000177">
    <property type="protein sequence ID" value="KWZ77241.1"/>
    <property type="molecule type" value="Genomic_DNA"/>
</dbReference>
<organism evidence="2 4">
    <name type="scientific">Heyndrickxia coagulans</name>
    <name type="common">Weizmannia coagulans</name>
    <dbReference type="NCBI Taxonomy" id="1398"/>
    <lineage>
        <taxon>Bacteria</taxon>
        <taxon>Bacillati</taxon>
        <taxon>Bacillota</taxon>
        <taxon>Bacilli</taxon>
        <taxon>Bacillales</taxon>
        <taxon>Bacillaceae</taxon>
        <taxon>Heyndrickxia</taxon>
    </lineage>
</organism>
<dbReference type="EMBL" id="CP010525">
    <property type="protein sequence ID" value="AJO23588.1"/>
    <property type="molecule type" value="Genomic_DNA"/>
</dbReference>
<reference evidence="1" key="1">
    <citation type="submission" date="2015-01" db="EMBL/GenBank/DDBJ databases">
        <title>Comparative genome analysis of Bacillus coagulans HM-08, Clostridium butyricum HM-68, Bacillus subtilis HM-66 and Bacillus licheniformis BL-09.</title>
        <authorList>
            <person name="Zhang H."/>
        </authorList>
    </citation>
    <scope>NUCLEOTIDE SEQUENCE [LARGE SCALE GENOMIC DNA]</scope>
    <source>
        <strain evidence="1">HM-08</strain>
    </source>
</reference>
<accession>A0A0C5C5J1</accession>
<evidence type="ECO:0000313" key="4">
    <source>
        <dbReference type="Proteomes" id="UP000070376"/>
    </source>
</evidence>
<evidence type="ECO:0000313" key="3">
    <source>
        <dbReference type="Proteomes" id="UP000032024"/>
    </source>
</evidence>
<protein>
    <submittedName>
        <fullName evidence="2">Uncharacterized protein</fullName>
    </submittedName>
</protein>
<evidence type="ECO:0000313" key="2">
    <source>
        <dbReference type="EMBL" id="KWZ77241.1"/>
    </source>
</evidence>
<dbReference type="Proteomes" id="UP000032024">
    <property type="component" value="Chromosome"/>
</dbReference>
<keyword evidence="3" id="KW-1185">Reference proteome</keyword>
<dbReference type="Proteomes" id="UP000070376">
    <property type="component" value="Unassembled WGS sequence"/>
</dbReference>
<evidence type="ECO:0000313" key="1">
    <source>
        <dbReference type="EMBL" id="AJO23588.1"/>
    </source>
</evidence>
<reference evidence="4" key="4">
    <citation type="submission" date="2016-01" db="EMBL/GenBank/DDBJ databases">
        <authorList>
            <person name="Mitreva M."/>
            <person name="Pepin K.H."/>
            <person name="Mihindukulasuriya K.A."/>
            <person name="Fulton R."/>
            <person name="Fronick C."/>
            <person name="O'Laughlin M."/>
            <person name="Miner T."/>
            <person name="Herter B."/>
            <person name="Rosa B.A."/>
            <person name="Cordes M."/>
            <person name="Tomlinson C."/>
            <person name="Wollam A."/>
            <person name="Palsikar V.B."/>
            <person name="Mardis E.R."/>
            <person name="Wilson R.K."/>
        </authorList>
    </citation>
    <scope>NUCLEOTIDE SEQUENCE [LARGE SCALE GENOMIC DNA]</scope>
    <source>
        <strain evidence="4">GED7749B</strain>
    </source>
</reference>